<evidence type="ECO:0000313" key="5">
    <source>
        <dbReference type="EMBL" id="CDO99067.1"/>
    </source>
</evidence>
<sequence length="296" mass="30608">MSQEQPRRPQEGQEPIKDGDVFSVTGELAGKPIAPGDAAMMQAAETRVLGQTQRGGPAAAMQSAVTINERAGLASHTDVTDRMITEAVAGQVFPGGFGRERGGYGQQARAGAGGGGAVTGAITIGEALEATAQTAGNKPGEQSDAAAIQAAQVRATGSNVIIPGGVAATAQSAASSNEAGQLRDEDKIKLGHVLTDATVELPADKSVEWSCIRSSLMESYTVVFIVNRSNGDVKAQGPLDRKKGAGMFQKRAMSPTDAVHRLEYMVRSLGSTRLGCMVPSHGRGPDRFTSISAYPS</sequence>
<dbReference type="Proteomes" id="UP000295252">
    <property type="component" value="Chromosome V"/>
</dbReference>
<dbReference type="PhylomeDB" id="A0A068TSP8"/>
<evidence type="ECO:0000256" key="2">
    <source>
        <dbReference type="ARBA" id="ARBA00022737"/>
    </source>
</evidence>
<organism evidence="5 6">
    <name type="scientific">Coffea canephora</name>
    <name type="common">Robusta coffee</name>
    <dbReference type="NCBI Taxonomy" id="49390"/>
    <lineage>
        <taxon>Eukaryota</taxon>
        <taxon>Viridiplantae</taxon>
        <taxon>Streptophyta</taxon>
        <taxon>Embryophyta</taxon>
        <taxon>Tracheophyta</taxon>
        <taxon>Spermatophyta</taxon>
        <taxon>Magnoliopsida</taxon>
        <taxon>eudicotyledons</taxon>
        <taxon>Gunneridae</taxon>
        <taxon>Pentapetalae</taxon>
        <taxon>asterids</taxon>
        <taxon>lamiids</taxon>
        <taxon>Gentianales</taxon>
        <taxon>Rubiaceae</taxon>
        <taxon>Ixoroideae</taxon>
        <taxon>Gardenieae complex</taxon>
        <taxon>Bertiereae - Coffeeae clade</taxon>
        <taxon>Coffeeae</taxon>
        <taxon>Coffea</taxon>
    </lineage>
</organism>
<name>A0A068TSP8_COFCA</name>
<dbReference type="Pfam" id="PF04927">
    <property type="entry name" value="SMP"/>
    <property type="match status" value="2"/>
</dbReference>
<dbReference type="EMBL" id="HG739087">
    <property type="protein sequence ID" value="CDO99067.1"/>
    <property type="molecule type" value="Genomic_DNA"/>
</dbReference>
<feature type="compositionally biased region" description="Basic and acidic residues" evidence="3">
    <location>
        <begin position="1"/>
        <end position="20"/>
    </location>
</feature>
<protein>
    <recommendedName>
        <fullName evidence="4">SMP domain-containing protein</fullName>
    </recommendedName>
</protein>
<feature type="region of interest" description="Disordered" evidence="3">
    <location>
        <begin position="1"/>
        <end position="22"/>
    </location>
</feature>
<dbReference type="Gramene" id="CDO99067">
    <property type="protein sequence ID" value="CDO99067"/>
    <property type="gene ID" value="GSCOC_T00026087001"/>
</dbReference>
<dbReference type="OMA" id="QVIGQYV"/>
<comment type="similarity">
    <text evidence="1">Belongs to the LEA type SMP family.</text>
</comment>
<feature type="domain" description="SMP" evidence="4">
    <location>
        <begin position="122"/>
        <end position="178"/>
    </location>
</feature>
<feature type="domain" description="SMP" evidence="4">
    <location>
        <begin position="16"/>
        <end position="71"/>
    </location>
</feature>
<evidence type="ECO:0000313" key="6">
    <source>
        <dbReference type="Proteomes" id="UP000295252"/>
    </source>
</evidence>
<dbReference type="STRING" id="49390.A0A068TSP8"/>
<evidence type="ECO:0000256" key="3">
    <source>
        <dbReference type="SAM" id="MobiDB-lite"/>
    </source>
</evidence>
<dbReference type="AlphaFoldDB" id="A0A068TSP8"/>
<dbReference type="InterPro" id="IPR042971">
    <property type="entry name" value="LEA_SMP"/>
</dbReference>
<keyword evidence="6" id="KW-1185">Reference proteome</keyword>
<dbReference type="PANTHER" id="PTHR31174">
    <property type="entry name" value="SEED MATURATION FAMILY PROTEIN"/>
    <property type="match status" value="1"/>
</dbReference>
<evidence type="ECO:0000259" key="4">
    <source>
        <dbReference type="Pfam" id="PF04927"/>
    </source>
</evidence>
<accession>A0A068TSP8</accession>
<dbReference type="PANTHER" id="PTHR31174:SF7">
    <property type="entry name" value="LATE EMBRYOGENESIS ABUNDANT PROTEIN 31-RELATED"/>
    <property type="match status" value="1"/>
</dbReference>
<gene>
    <name evidence="5" type="ORF">GSCOC_T00026087001</name>
</gene>
<dbReference type="OrthoDB" id="2014755at2759"/>
<evidence type="ECO:0000256" key="1">
    <source>
        <dbReference type="ARBA" id="ARBA00010733"/>
    </source>
</evidence>
<keyword evidence="2" id="KW-0677">Repeat</keyword>
<dbReference type="InParanoid" id="A0A068TSP8"/>
<reference evidence="6" key="1">
    <citation type="journal article" date="2014" name="Science">
        <title>The coffee genome provides insight into the convergent evolution of caffeine biosynthesis.</title>
        <authorList>
            <person name="Denoeud F."/>
            <person name="Carretero-Paulet L."/>
            <person name="Dereeper A."/>
            <person name="Droc G."/>
            <person name="Guyot R."/>
            <person name="Pietrella M."/>
            <person name="Zheng C."/>
            <person name="Alberti A."/>
            <person name="Anthony F."/>
            <person name="Aprea G."/>
            <person name="Aury J.M."/>
            <person name="Bento P."/>
            <person name="Bernard M."/>
            <person name="Bocs S."/>
            <person name="Campa C."/>
            <person name="Cenci A."/>
            <person name="Combes M.C."/>
            <person name="Crouzillat D."/>
            <person name="Da Silva C."/>
            <person name="Daddiego L."/>
            <person name="De Bellis F."/>
            <person name="Dussert S."/>
            <person name="Garsmeur O."/>
            <person name="Gayraud T."/>
            <person name="Guignon V."/>
            <person name="Jahn K."/>
            <person name="Jamilloux V."/>
            <person name="Joet T."/>
            <person name="Labadie K."/>
            <person name="Lan T."/>
            <person name="Leclercq J."/>
            <person name="Lepelley M."/>
            <person name="Leroy T."/>
            <person name="Li L.T."/>
            <person name="Librado P."/>
            <person name="Lopez L."/>
            <person name="Munoz A."/>
            <person name="Noel B."/>
            <person name="Pallavicini A."/>
            <person name="Perrotta G."/>
            <person name="Poncet V."/>
            <person name="Pot D."/>
            <person name="Priyono X."/>
            <person name="Rigoreau M."/>
            <person name="Rouard M."/>
            <person name="Rozas J."/>
            <person name="Tranchant-Dubreuil C."/>
            <person name="VanBuren R."/>
            <person name="Zhang Q."/>
            <person name="Andrade A.C."/>
            <person name="Argout X."/>
            <person name="Bertrand B."/>
            <person name="de Kochko A."/>
            <person name="Graziosi G."/>
            <person name="Henry R.J."/>
            <person name="Jayarama X."/>
            <person name="Ming R."/>
            <person name="Nagai C."/>
            <person name="Rounsley S."/>
            <person name="Sankoff D."/>
            <person name="Giuliano G."/>
            <person name="Albert V.A."/>
            <person name="Wincker P."/>
            <person name="Lashermes P."/>
        </authorList>
    </citation>
    <scope>NUCLEOTIDE SEQUENCE [LARGE SCALE GENOMIC DNA]</scope>
    <source>
        <strain evidence="6">cv. DH200-94</strain>
    </source>
</reference>
<dbReference type="InterPro" id="IPR007011">
    <property type="entry name" value="LEA_SMP_dom"/>
</dbReference>
<proteinExistence type="inferred from homology"/>